<dbReference type="InterPro" id="IPR021309">
    <property type="entry name" value="YgaP-like_TM"/>
</dbReference>
<dbReference type="Pfam" id="PF11127">
    <property type="entry name" value="YgaP-like_TM"/>
    <property type="match status" value="1"/>
</dbReference>
<name>A0A1H9TS86_9BACI</name>
<dbReference type="AlphaFoldDB" id="A0A1H9TS86"/>
<proteinExistence type="predicted"/>
<organism evidence="2 3">
    <name type="scientific">Salipaludibacillus aurantiacus</name>
    <dbReference type="NCBI Taxonomy" id="1601833"/>
    <lineage>
        <taxon>Bacteria</taxon>
        <taxon>Bacillati</taxon>
        <taxon>Bacillota</taxon>
        <taxon>Bacilli</taxon>
        <taxon>Bacillales</taxon>
        <taxon>Bacillaceae</taxon>
    </lineage>
</organism>
<evidence type="ECO:0000259" key="1">
    <source>
        <dbReference type="Pfam" id="PF11127"/>
    </source>
</evidence>
<dbReference type="EMBL" id="FOGT01000006">
    <property type="protein sequence ID" value="SES00095.1"/>
    <property type="molecule type" value="Genomic_DNA"/>
</dbReference>
<dbReference type="STRING" id="1601833.SAMN05518684_10656"/>
<accession>A0A1H9TS86</accession>
<gene>
    <name evidence="2" type="ORF">SAMN05518684_10656</name>
</gene>
<feature type="domain" description="Inner membrane protein YgaP-like transmembrane" evidence="1">
    <location>
        <begin position="3"/>
        <end position="60"/>
    </location>
</feature>
<dbReference type="Proteomes" id="UP000198571">
    <property type="component" value="Unassembled WGS sequence"/>
</dbReference>
<dbReference type="RefSeq" id="WP_093050557.1">
    <property type="nucleotide sequence ID" value="NZ_FOGT01000006.1"/>
</dbReference>
<keyword evidence="3" id="KW-1185">Reference proteome</keyword>
<dbReference type="OrthoDB" id="5405951at2"/>
<evidence type="ECO:0000313" key="2">
    <source>
        <dbReference type="EMBL" id="SES00095.1"/>
    </source>
</evidence>
<sequence>MFKPNIGTLNALIRITCGLTLLSWGTAQLVKRPYRNFPLLSVMAGAMKVAEGITRFCPVVFLYEERVEEYEEDDYSNINPS</sequence>
<evidence type="ECO:0000313" key="3">
    <source>
        <dbReference type="Proteomes" id="UP000198571"/>
    </source>
</evidence>
<reference evidence="3" key="1">
    <citation type="submission" date="2016-10" db="EMBL/GenBank/DDBJ databases">
        <authorList>
            <person name="Varghese N."/>
            <person name="Submissions S."/>
        </authorList>
    </citation>
    <scope>NUCLEOTIDE SEQUENCE [LARGE SCALE GENOMIC DNA]</scope>
    <source>
        <strain evidence="3">S9</strain>
    </source>
</reference>
<protein>
    <recommendedName>
        <fullName evidence="1">Inner membrane protein YgaP-like transmembrane domain-containing protein</fullName>
    </recommendedName>
</protein>